<feature type="binding site" evidence="7">
    <location>
        <position position="108"/>
    </location>
    <ligand>
        <name>FMN</name>
        <dbReference type="ChEBI" id="CHEBI:58210"/>
    </ligand>
</feature>
<evidence type="ECO:0000256" key="7">
    <source>
        <dbReference type="PIRSR" id="PIRSR000138-2"/>
    </source>
</evidence>
<dbReference type="GO" id="GO:0009060">
    <property type="term" value="P:aerobic respiration"/>
    <property type="evidence" value="ECO:0007669"/>
    <property type="project" value="TreeGrafter"/>
</dbReference>
<dbReference type="FunFam" id="3.20.20.70:FF:000029">
    <property type="entry name" value="L-lactate dehydrogenase"/>
    <property type="match status" value="1"/>
</dbReference>
<sequence>MKSAFFGIEDYRRAAQRYLPRMVFDYIEGGADDESGLKHNRAAFESLRFSPSRLTDVRTRDLSTTLAGQRMELPLIVAPMGLTGACRPDGDIMLARAAARAGIPFVLSTASNVSLEDLARRASGRLWFQLYVVHPEHARALTARALAADYEALVLTTDVTVNGHRIRDLRNGFSVPMRLNPRMALDVLTHPAWLTRQVVGGFPTLPNVQTEGSANLEVQAALLQRRMDAGFSWDDLAALRESWPRKLFVKGILSASDAARCRALGIDGVIVSNHGGRQLADFPAPIEVLPSIAKEVGSTTAIIVDSGFRNGRDVVKALASGANAVMLGRALLYGLAARGEAGVAEVLAMFRADMERTLALIGCARAAALDRTHLAQR</sequence>
<keyword evidence="2 7" id="KW-0285">Flavoprotein</keyword>
<feature type="binding site" evidence="7">
    <location>
        <position position="277"/>
    </location>
    <ligand>
        <name>glyoxylate</name>
        <dbReference type="ChEBI" id="CHEBI:36655"/>
    </ligand>
</feature>
<dbReference type="PANTHER" id="PTHR10578">
    <property type="entry name" value="S -2-HYDROXY-ACID OXIDASE-RELATED"/>
    <property type="match status" value="1"/>
</dbReference>
<dbReference type="EMBL" id="CATWHI010000001">
    <property type="protein sequence ID" value="CAJ0738143.1"/>
    <property type="molecule type" value="Genomic_DNA"/>
</dbReference>
<dbReference type="GO" id="GO:0010181">
    <property type="term" value="F:FMN binding"/>
    <property type="evidence" value="ECO:0007669"/>
    <property type="project" value="InterPro"/>
</dbReference>
<dbReference type="Gene3D" id="3.20.20.70">
    <property type="entry name" value="Aldolase class I"/>
    <property type="match status" value="1"/>
</dbReference>
<feature type="binding site" evidence="7">
    <location>
        <position position="274"/>
    </location>
    <ligand>
        <name>glyoxylate</name>
        <dbReference type="ChEBI" id="CHEBI:36655"/>
    </ligand>
</feature>
<dbReference type="InterPro" id="IPR037396">
    <property type="entry name" value="FMN_HAD"/>
</dbReference>
<dbReference type="SUPFAM" id="SSF51395">
    <property type="entry name" value="FMN-linked oxidoreductases"/>
    <property type="match status" value="1"/>
</dbReference>
<dbReference type="GO" id="GO:0005886">
    <property type="term" value="C:plasma membrane"/>
    <property type="evidence" value="ECO:0007669"/>
    <property type="project" value="TreeGrafter"/>
</dbReference>
<feature type="binding site" evidence="7">
    <location>
        <position position="131"/>
    </location>
    <ligand>
        <name>glyoxylate</name>
        <dbReference type="ChEBI" id="CHEBI:36655"/>
    </ligand>
</feature>
<dbReference type="InterPro" id="IPR013785">
    <property type="entry name" value="Aldolase_TIM"/>
</dbReference>
<feature type="binding site" evidence="7">
    <location>
        <position position="156"/>
    </location>
    <ligand>
        <name>FMN</name>
        <dbReference type="ChEBI" id="CHEBI:58210"/>
    </ligand>
</feature>
<dbReference type="EC" id="1.1.99.31" evidence="9"/>
<dbReference type="Proteomes" id="UP001189225">
    <property type="component" value="Unassembled WGS sequence"/>
</dbReference>
<dbReference type="GO" id="GO:0004459">
    <property type="term" value="F:L-lactate dehydrogenase (NAD+) activity"/>
    <property type="evidence" value="ECO:0007669"/>
    <property type="project" value="TreeGrafter"/>
</dbReference>
<dbReference type="GO" id="GO:0033720">
    <property type="term" value="F:(S)-mandelate dehydrogenase activity"/>
    <property type="evidence" value="ECO:0007669"/>
    <property type="project" value="UniProtKB-EC"/>
</dbReference>
<dbReference type="InterPro" id="IPR000262">
    <property type="entry name" value="FMN-dep_DH"/>
</dbReference>
<comment type="caution">
    <text evidence="9">The sequence shown here is derived from an EMBL/GenBank/DDBJ whole genome shotgun (WGS) entry which is preliminary data.</text>
</comment>
<evidence type="ECO:0000313" key="10">
    <source>
        <dbReference type="Proteomes" id="UP001189225"/>
    </source>
</evidence>
<dbReference type="RefSeq" id="WP_316898966.1">
    <property type="nucleotide sequence ID" value="NZ_CATWHI010000001.1"/>
</dbReference>
<dbReference type="PANTHER" id="PTHR10578:SF107">
    <property type="entry name" value="2-HYDROXYACID OXIDASE 1"/>
    <property type="match status" value="1"/>
</dbReference>
<dbReference type="InterPro" id="IPR012133">
    <property type="entry name" value="Alpha-hydoxy_acid_DH_FMN"/>
</dbReference>
<feature type="binding site" evidence="7">
    <location>
        <position position="272"/>
    </location>
    <ligand>
        <name>FMN</name>
        <dbReference type="ChEBI" id="CHEBI:58210"/>
    </ligand>
</feature>
<feature type="binding site" evidence="7">
    <location>
        <position position="250"/>
    </location>
    <ligand>
        <name>FMN</name>
        <dbReference type="ChEBI" id="CHEBI:58210"/>
    </ligand>
</feature>
<evidence type="ECO:0000256" key="3">
    <source>
        <dbReference type="ARBA" id="ARBA00022643"/>
    </source>
</evidence>
<evidence type="ECO:0000256" key="2">
    <source>
        <dbReference type="ARBA" id="ARBA00022630"/>
    </source>
</evidence>
<dbReference type="PROSITE" id="PS51349">
    <property type="entry name" value="FMN_HYDROXY_ACID_DH_2"/>
    <property type="match status" value="1"/>
</dbReference>
<feature type="binding site" evidence="7">
    <location>
        <begin position="79"/>
        <end position="81"/>
    </location>
    <ligand>
        <name>FMN</name>
        <dbReference type="ChEBI" id="CHEBI:58210"/>
    </ligand>
</feature>
<evidence type="ECO:0000256" key="1">
    <source>
        <dbReference type="ARBA" id="ARBA00001917"/>
    </source>
</evidence>
<feature type="active site" description="Proton acceptor" evidence="6">
    <location>
        <position position="274"/>
    </location>
</feature>
<keyword evidence="3 7" id="KW-0288">FMN</keyword>
<comment type="cofactor">
    <cofactor evidence="1">
        <name>FMN</name>
        <dbReference type="ChEBI" id="CHEBI:58210"/>
    </cofactor>
</comment>
<name>A0AB72WXZ2_9RALS</name>
<evidence type="ECO:0000256" key="5">
    <source>
        <dbReference type="ARBA" id="ARBA00024042"/>
    </source>
</evidence>
<feature type="binding site" evidence="7">
    <location>
        <begin position="328"/>
        <end position="329"/>
    </location>
    <ligand>
        <name>FMN</name>
        <dbReference type="ChEBI" id="CHEBI:58210"/>
    </ligand>
</feature>
<dbReference type="InterPro" id="IPR008259">
    <property type="entry name" value="FMN_hydac_DH_AS"/>
</dbReference>
<gene>
    <name evidence="9" type="primary">mdlB</name>
    <name evidence="9" type="ORF">R16034_00988</name>
</gene>
<feature type="binding site" evidence="7">
    <location>
        <begin position="305"/>
        <end position="309"/>
    </location>
    <ligand>
        <name>FMN</name>
        <dbReference type="ChEBI" id="CHEBI:58210"/>
    </ligand>
</feature>
<keyword evidence="10" id="KW-1185">Reference proteome</keyword>
<proteinExistence type="inferred from homology"/>
<organism evidence="9 10">
    <name type="scientific">Ralstonia edaphi</name>
    <dbReference type="NCBI Taxonomy" id="3058599"/>
    <lineage>
        <taxon>Bacteria</taxon>
        <taxon>Pseudomonadati</taxon>
        <taxon>Pseudomonadota</taxon>
        <taxon>Betaproteobacteria</taxon>
        <taxon>Burkholderiales</taxon>
        <taxon>Burkholderiaceae</taxon>
        <taxon>Ralstonia</taxon>
    </lineage>
</organism>
<evidence type="ECO:0000256" key="4">
    <source>
        <dbReference type="ARBA" id="ARBA00023002"/>
    </source>
</evidence>
<evidence type="ECO:0000259" key="8">
    <source>
        <dbReference type="PROSITE" id="PS51349"/>
    </source>
</evidence>
<feature type="domain" description="FMN hydroxy acid dehydrogenase" evidence="8">
    <location>
        <begin position="1"/>
        <end position="377"/>
    </location>
</feature>
<feature type="binding site" evidence="7">
    <location>
        <position position="165"/>
    </location>
    <ligand>
        <name>glyoxylate</name>
        <dbReference type="ChEBI" id="CHEBI:36655"/>
    </ligand>
</feature>
<reference evidence="9 10" key="1">
    <citation type="submission" date="2023-07" db="EMBL/GenBank/DDBJ databases">
        <authorList>
            <person name="Peeters C."/>
        </authorList>
    </citation>
    <scope>NUCLEOTIDE SEQUENCE [LARGE SCALE GENOMIC DNA]</scope>
    <source>
        <strain evidence="9 10">R-16034</strain>
    </source>
</reference>
<keyword evidence="4 9" id="KW-0560">Oxidoreductase</keyword>
<feature type="binding site" evidence="7">
    <location>
        <position position="129"/>
    </location>
    <ligand>
        <name>FMN</name>
        <dbReference type="ChEBI" id="CHEBI:58210"/>
    </ligand>
</feature>
<protein>
    <submittedName>
        <fullName evidence="9">(S)-mandelate dehydrogenase</fullName>
        <ecNumber evidence="9">1.1.99.31</ecNumber>
    </submittedName>
</protein>
<dbReference type="PIRSF" id="PIRSF000138">
    <property type="entry name" value="Al-hdrx_acd_dh"/>
    <property type="match status" value="1"/>
</dbReference>
<evidence type="ECO:0000313" key="9">
    <source>
        <dbReference type="EMBL" id="CAJ0738143.1"/>
    </source>
</evidence>
<comment type="similarity">
    <text evidence="5">Belongs to the FMN-dependent alpha-hydroxy acid dehydrogenase family.</text>
</comment>
<accession>A0AB72WXZ2</accession>
<dbReference type="AlphaFoldDB" id="A0AB72WXZ2"/>
<feature type="binding site" evidence="7">
    <location>
        <position position="26"/>
    </location>
    <ligand>
        <name>glyoxylate</name>
        <dbReference type="ChEBI" id="CHEBI:36655"/>
    </ligand>
</feature>
<dbReference type="PROSITE" id="PS00557">
    <property type="entry name" value="FMN_HYDROXY_ACID_DH_1"/>
    <property type="match status" value="1"/>
</dbReference>
<evidence type="ECO:0000256" key="6">
    <source>
        <dbReference type="PIRSR" id="PIRSR000138-1"/>
    </source>
</evidence>
<dbReference type="Pfam" id="PF01070">
    <property type="entry name" value="FMN_dh"/>
    <property type="match status" value="1"/>
</dbReference>